<dbReference type="KEGG" id="pmal:PMUG01_08015400"/>
<proteinExistence type="predicted"/>
<evidence type="ECO:0000313" key="4">
    <source>
        <dbReference type="Proteomes" id="UP000219813"/>
    </source>
</evidence>
<dbReference type="GeneID" id="39868137"/>
<evidence type="ECO:0000256" key="1">
    <source>
        <dbReference type="SAM" id="MobiDB-lite"/>
    </source>
</evidence>
<dbReference type="VEuPathDB" id="PlasmoDB:PmUG01_08015400"/>
<dbReference type="AlphaFoldDB" id="A0A1D3PA25"/>
<feature type="transmembrane region" description="Helical" evidence="2">
    <location>
        <begin position="160"/>
        <end position="187"/>
    </location>
</feature>
<keyword evidence="2" id="KW-0812">Transmembrane</keyword>
<keyword evidence="2" id="KW-1133">Transmembrane helix</keyword>
<dbReference type="EMBL" id="LT594629">
    <property type="protein sequence ID" value="SCN12030.1"/>
    <property type="molecule type" value="Genomic_DNA"/>
</dbReference>
<evidence type="ECO:0000256" key="2">
    <source>
        <dbReference type="SAM" id="Phobius"/>
    </source>
</evidence>
<dbReference type="Proteomes" id="UP000219813">
    <property type="component" value="Chromosome 8"/>
</dbReference>
<keyword evidence="4" id="KW-1185">Reference proteome</keyword>
<dbReference type="Pfam" id="PF12420">
    <property type="entry name" value="DUF3671"/>
    <property type="match status" value="1"/>
</dbReference>
<organism evidence="3 4">
    <name type="scientific">Plasmodium malariae</name>
    <dbReference type="NCBI Taxonomy" id="5858"/>
    <lineage>
        <taxon>Eukaryota</taxon>
        <taxon>Sar</taxon>
        <taxon>Alveolata</taxon>
        <taxon>Apicomplexa</taxon>
        <taxon>Aconoidasida</taxon>
        <taxon>Haemosporida</taxon>
        <taxon>Plasmodiidae</taxon>
        <taxon>Plasmodium</taxon>
        <taxon>Plasmodium (Plasmodium)</taxon>
    </lineage>
</organism>
<protein>
    <submittedName>
        <fullName evidence="3">Fam-l protein</fullName>
    </submittedName>
</protein>
<feature type="transmembrane region" description="Helical" evidence="2">
    <location>
        <begin position="13"/>
        <end position="32"/>
    </location>
</feature>
<accession>A0A1D3PA25</accession>
<sequence>MEKKLNIKFFIKIFTFIFLCRICYFCHYVYIFNKRLDEMHKYGRNVHMRTYRLLAKCKQDTDSSIIGLKQNISNNGNNEKNDICYSEKGSSTKKKQPYENSLRNSKGHKEDLKNKSCIFETKKYSHMEKKIFKELDYVDFLKNNRTLNDKTYKKIIGKKLVFRFSLPVLLLLFFIAVVIAEFSLGAIGSNSLLYYLGLTKGNLESWAKNDTLSSILTWLKKLEGFWKHGNFWGSSTSCGVCTTTEIANECVLGRLLGHLIYFIPLFLLGITLILGVVYYHKKVKKYKKIKFRKR</sequence>
<feature type="transmembrane region" description="Helical" evidence="2">
    <location>
        <begin position="259"/>
        <end position="280"/>
    </location>
</feature>
<name>A0A1D3PA25_PLAMA</name>
<dbReference type="OrthoDB" id="10669034at2759"/>
<dbReference type="RefSeq" id="XP_028861019.1">
    <property type="nucleotide sequence ID" value="XM_029004318.1"/>
</dbReference>
<keyword evidence="2" id="KW-0472">Membrane</keyword>
<gene>
    <name evidence="3" type="primary">PmUG01_08015400</name>
    <name evidence="3" type="ORF">PMUG01_08015400</name>
</gene>
<dbReference type="InterPro" id="IPR022139">
    <property type="entry name" value="Fam-L/Fam-M-like_plasmodium"/>
</dbReference>
<reference evidence="3 4" key="1">
    <citation type="submission" date="2016-06" db="EMBL/GenBank/DDBJ databases">
        <authorList>
            <consortium name="Pathogen Informatics"/>
        </authorList>
    </citation>
    <scope>NUCLEOTIDE SEQUENCE [LARGE SCALE GENOMIC DNA]</scope>
</reference>
<feature type="region of interest" description="Disordered" evidence="1">
    <location>
        <begin position="86"/>
        <end position="108"/>
    </location>
</feature>
<evidence type="ECO:0000313" key="3">
    <source>
        <dbReference type="EMBL" id="SCN12030.1"/>
    </source>
</evidence>